<evidence type="ECO:0000256" key="11">
    <source>
        <dbReference type="ARBA" id="ARBA00048523"/>
    </source>
</evidence>
<comment type="catalytic activity">
    <reaction evidence="11">
        <text>O-phospho-D-serine + H2O = D-serine + phosphate</text>
        <dbReference type="Rhea" id="RHEA:24873"/>
        <dbReference type="ChEBI" id="CHEBI:15377"/>
        <dbReference type="ChEBI" id="CHEBI:35247"/>
        <dbReference type="ChEBI" id="CHEBI:43474"/>
        <dbReference type="ChEBI" id="CHEBI:58680"/>
        <dbReference type="EC" id="3.1.3.3"/>
    </reaction>
</comment>
<evidence type="ECO:0000256" key="5">
    <source>
        <dbReference type="ARBA" id="ARBA00022605"/>
    </source>
</evidence>
<evidence type="ECO:0000256" key="4">
    <source>
        <dbReference type="ARBA" id="ARBA00012640"/>
    </source>
</evidence>
<dbReference type="SUPFAM" id="SSF56784">
    <property type="entry name" value="HAD-like"/>
    <property type="match status" value="1"/>
</dbReference>
<keyword evidence="13" id="KW-1185">Reference proteome</keyword>
<dbReference type="InterPro" id="IPR023214">
    <property type="entry name" value="HAD_sf"/>
</dbReference>
<dbReference type="InterPro" id="IPR050582">
    <property type="entry name" value="HAD-like_SerB"/>
</dbReference>
<dbReference type="EC" id="3.1.3.3" evidence="4"/>
<sequence>MRISVDYKGAEEITKLKLACFDLDDTLIREIHSVMLPCILNGKEKEHSLIQEQEEKGLLDYISADYLRSELLLGLEERKIAQSFLEIAKPLKNIKSVVEALHEQNIKCIVITVGPKQVAKVVCDIWGFDDYYGSDYEVVEGVFTGKILNYIGAEQKIECLQDFCSSNSIKPEECIAVGDGLTDIPIFQYCGKSIAINSSPKVKKRAMYVVDTDDLTDTLKYILSA</sequence>
<comment type="cofactor">
    <cofactor evidence="1">
        <name>Mg(2+)</name>
        <dbReference type="ChEBI" id="CHEBI:18420"/>
    </cofactor>
</comment>
<dbReference type="RefSeq" id="WP_343822933.1">
    <property type="nucleotide sequence ID" value="NZ_BAAACI010000001.1"/>
</dbReference>
<dbReference type="Gene3D" id="3.40.50.1000">
    <property type="entry name" value="HAD superfamily/HAD-like"/>
    <property type="match status" value="1"/>
</dbReference>
<protein>
    <recommendedName>
        <fullName evidence="4">phosphoserine phosphatase</fullName>
        <ecNumber evidence="4">3.1.3.3</ecNumber>
    </recommendedName>
</protein>
<evidence type="ECO:0000256" key="9">
    <source>
        <dbReference type="ARBA" id="ARBA00023299"/>
    </source>
</evidence>
<dbReference type="EMBL" id="BAAACI010000001">
    <property type="protein sequence ID" value="GAA0765805.1"/>
    <property type="molecule type" value="Genomic_DNA"/>
</dbReference>
<evidence type="ECO:0000313" key="12">
    <source>
        <dbReference type="EMBL" id="GAA0765805.1"/>
    </source>
</evidence>
<accession>A0ABN1KGP3</accession>
<keyword evidence="5" id="KW-0028">Amino-acid biosynthesis</keyword>
<evidence type="ECO:0000313" key="13">
    <source>
        <dbReference type="Proteomes" id="UP001501047"/>
    </source>
</evidence>
<reference evidence="12 13" key="1">
    <citation type="journal article" date="2019" name="Int. J. Syst. Evol. Microbiol.">
        <title>The Global Catalogue of Microorganisms (GCM) 10K type strain sequencing project: providing services to taxonomists for standard genome sequencing and annotation.</title>
        <authorList>
            <consortium name="The Broad Institute Genomics Platform"/>
            <consortium name="The Broad Institute Genome Sequencing Center for Infectious Disease"/>
            <person name="Wu L."/>
            <person name="Ma J."/>
        </authorList>
    </citation>
    <scope>NUCLEOTIDE SEQUENCE [LARGE SCALE GENOMIC DNA]</scope>
    <source>
        <strain evidence="12 13">JCM 1417</strain>
    </source>
</reference>
<keyword evidence="7" id="KW-0378">Hydrolase</keyword>
<keyword evidence="8" id="KW-0460">Magnesium</keyword>
<keyword evidence="6" id="KW-0479">Metal-binding</keyword>
<name>A0ABN1KGP3_CLOSU</name>
<dbReference type="Pfam" id="PF12710">
    <property type="entry name" value="HAD"/>
    <property type="match status" value="1"/>
</dbReference>
<dbReference type="PANTHER" id="PTHR43344:SF2">
    <property type="entry name" value="PHOSPHOSERINE PHOSPHATASE"/>
    <property type="match status" value="1"/>
</dbReference>
<evidence type="ECO:0000256" key="7">
    <source>
        <dbReference type="ARBA" id="ARBA00022801"/>
    </source>
</evidence>
<evidence type="ECO:0000256" key="3">
    <source>
        <dbReference type="ARBA" id="ARBA00009184"/>
    </source>
</evidence>
<dbReference type="PANTHER" id="PTHR43344">
    <property type="entry name" value="PHOSPHOSERINE PHOSPHATASE"/>
    <property type="match status" value="1"/>
</dbReference>
<comment type="pathway">
    <text evidence="2">Amino-acid biosynthesis; L-serine biosynthesis; L-serine from 3-phospho-D-glycerate: step 3/3.</text>
</comment>
<comment type="catalytic activity">
    <reaction evidence="10">
        <text>O-phospho-L-serine + H2O = L-serine + phosphate</text>
        <dbReference type="Rhea" id="RHEA:21208"/>
        <dbReference type="ChEBI" id="CHEBI:15377"/>
        <dbReference type="ChEBI" id="CHEBI:33384"/>
        <dbReference type="ChEBI" id="CHEBI:43474"/>
        <dbReference type="ChEBI" id="CHEBI:57524"/>
        <dbReference type="EC" id="3.1.3.3"/>
    </reaction>
</comment>
<proteinExistence type="inferred from homology"/>
<evidence type="ECO:0000256" key="1">
    <source>
        <dbReference type="ARBA" id="ARBA00001946"/>
    </source>
</evidence>
<comment type="caution">
    <text evidence="12">The sequence shown here is derived from an EMBL/GenBank/DDBJ whole genome shotgun (WGS) entry which is preliminary data.</text>
</comment>
<dbReference type="Proteomes" id="UP001501047">
    <property type="component" value="Unassembled WGS sequence"/>
</dbReference>
<evidence type="ECO:0000256" key="6">
    <source>
        <dbReference type="ARBA" id="ARBA00022723"/>
    </source>
</evidence>
<dbReference type="InterPro" id="IPR036412">
    <property type="entry name" value="HAD-like_sf"/>
</dbReference>
<evidence type="ECO:0000256" key="8">
    <source>
        <dbReference type="ARBA" id="ARBA00022842"/>
    </source>
</evidence>
<dbReference type="NCBIfam" id="TIGR01488">
    <property type="entry name" value="HAD-SF-IB"/>
    <property type="match status" value="1"/>
</dbReference>
<keyword evidence="9" id="KW-0718">Serine biosynthesis</keyword>
<evidence type="ECO:0000256" key="2">
    <source>
        <dbReference type="ARBA" id="ARBA00005135"/>
    </source>
</evidence>
<gene>
    <name evidence="12" type="ORF">GCM10008908_02790</name>
</gene>
<comment type="similarity">
    <text evidence="3">Belongs to the HAD-like hydrolase superfamily. SerB family.</text>
</comment>
<evidence type="ECO:0000256" key="10">
    <source>
        <dbReference type="ARBA" id="ARBA00048138"/>
    </source>
</evidence>
<organism evidence="12 13">
    <name type="scientific">Clostridium subterminale</name>
    <dbReference type="NCBI Taxonomy" id="1550"/>
    <lineage>
        <taxon>Bacteria</taxon>
        <taxon>Bacillati</taxon>
        <taxon>Bacillota</taxon>
        <taxon>Clostridia</taxon>
        <taxon>Eubacteriales</taxon>
        <taxon>Clostridiaceae</taxon>
        <taxon>Clostridium</taxon>
    </lineage>
</organism>